<evidence type="ECO:0000313" key="2">
    <source>
        <dbReference type="EMBL" id="RAW41211.1"/>
    </source>
</evidence>
<sequence>MSTTLQQSQNQFSDGDTVAEAVVHFKLEPPKNVSTAQGAIPEVPDATTPAKMDEKALVMAVDEASVVALYVAALAIAGVVMTVQALLLPVVAAAGR</sequence>
<comment type="caution">
    <text evidence="2">The sequence shown here is derived from an EMBL/GenBank/DDBJ whole genome shotgun (WGS) entry which is preliminary data.</text>
</comment>
<feature type="transmembrane region" description="Helical" evidence="1">
    <location>
        <begin position="67"/>
        <end position="94"/>
    </location>
</feature>
<name>A0A329SXN2_9STRA</name>
<evidence type="ECO:0000313" key="3">
    <source>
        <dbReference type="Proteomes" id="UP000251314"/>
    </source>
</evidence>
<keyword evidence="1" id="KW-0812">Transmembrane</keyword>
<dbReference type="OrthoDB" id="10402189at2759"/>
<organism evidence="2 3">
    <name type="scientific">Phytophthora cactorum</name>
    <dbReference type="NCBI Taxonomy" id="29920"/>
    <lineage>
        <taxon>Eukaryota</taxon>
        <taxon>Sar</taxon>
        <taxon>Stramenopiles</taxon>
        <taxon>Oomycota</taxon>
        <taxon>Peronosporomycetes</taxon>
        <taxon>Peronosporales</taxon>
        <taxon>Peronosporaceae</taxon>
        <taxon>Phytophthora</taxon>
    </lineage>
</organism>
<keyword evidence="3" id="KW-1185">Reference proteome</keyword>
<dbReference type="AlphaFoldDB" id="A0A329SXN2"/>
<reference evidence="2 3" key="1">
    <citation type="submission" date="2018-01" db="EMBL/GenBank/DDBJ databases">
        <title>Draft genome of the strawberry crown rot pathogen Phytophthora cactorum.</title>
        <authorList>
            <person name="Armitage A.D."/>
            <person name="Lysoe E."/>
            <person name="Nellist C.F."/>
            <person name="Harrison R.J."/>
            <person name="Brurberg M.B."/>
        </authorList>
    </citation>
    <scope>NUCLEOTIDE SEQUENCE [LARGE SCALE GENOMIC DNA]</scope>
    <source>
        <strain evidence="2 3">10300</strain>
    </source>
</reference>
<dbReference type="VEuPathDB" id="FungiDB:PC110_g2551"/>
<accession>A0A329SXN2</accession>
<proteinExistence type="predicted"/>
<protein>
    <submittedName>
        <fullName evidence="2">Uncharacterized protein</fullName>
    </submittedName>
</protein>
<keyword evidence="1" id="KW-1133">Transmembrane helix</keyword>
<evidence type="ECO:0000256" key="1">
    <source>
        <dbReference type="SAM" id="Phobius"/>
    </source>
</evidence>
<keyword evidence="1" id="KW-0472">Membrane</keyword>
<dbReference type="Proteomes" id="UP000251314">
    <property type="component" value="Unassembled WGS sequence"/>
</dbReference>
<dbReference type="EMBL" id="MJFZ01000034">
    <property type="protein sequence ID" value="RAW41211.1"/>
    <property type="molecule type" value="Genomic_DNA"/>
</dbReference>
<gene>
    <name evidence="2" type="ORF">PC110_g2551</name>
</gene>